<dbReference type="Proteomes" id="UP001499863">
    <property type="component" value="Unassembled WGS sequence"/>
</dbReference>
<dbReference type="EMBL" id="BAAAKJ010000304">
    <property type="protein sequence ID" value="GAA1406103.1"/>
    <property type="molecule type" value="Genomic_DNA"/>
</dbReference>
<evidence type="ECO:0000313" key="1">
    <source>
        <dbReference type="EMBL" id="GAA1406103.1"/>
    </source>
</evidence>
<protein>
    <submittedName>
        <fullName evidence="1">Uncharacterized protein</fullName>
    </submittedName>
</protein>
<accession>A0ABP4J5X9</accession>
<keyword evidence="2" id="KW-1185">Reference proteome</keyword>
<evidence type="ECO:0000313" key="2">
    <source>
        <dbReference type="Proteomes" id="UP001499863"/>
    </source>
</evidence>
<comment type="caution">
    <text evidence="1">The sequence shown here is derived from an EMBL/GenBank/DDBJ whole genome shotgun (WGS) entry which is preliminary data.</text>
</comment>
<sequence>MKSRRPAGELDSRLGRISVVRGPLGGGAERWEFVLDRSEILSVDGMGTPGYAARRQVRGGVDVSLLGVKGSVTGRRTLGPRGRFVRMQAGETVFVARTRFPRGRVVDSSGAELAEFTGPDWRFRAPEPRVVAFAALIVAADLEVTLTSPLLELF</sequence>
<name>A0ABP4J5X9_9ACTN</name>
<reference evidence="2" key="1">
    <citation type="journal article" date="2019" name="Int. J. Syst. Evol. Microbiol.">
        <title>The Global Catalogue of Microorganisms (GCM) 10K type strain sequencing project: providing services to taxonomists for standard genome sequencing and annotation.</title>
        <authorList>
            <consortium name="The Broad Institute Genomics Platform"/>
            <consortium name="The Broad Institute Genome Sequencing Center for Infectious Disease"/>
            <person name="Wu L."/>
            <person name="Ma J."/>
        </authorList>
    </citation>
    <scope>NUCLEOTIDE SEQUENCE [LARGE SCALE GENOMIC DNA]</scope>
    <source>
        <strain evidence="2">JCM 12393</strain>
    </source>
</reference>
<proteinExistence type="predicted"/>
<organism evidence="1 2">
    <name type="scientific">Kitasatospora putterlickiae</name>
    <dbReference type="NCBI Taxonomy" id="221725"/>
    <lineage>
        <taxon>Bacteria</taxon>
        <taxon>Bacillati</taxon>
        <taxon>Actinomycetota</taxon>
        <taxon>Actinomycetes</taxon>
        <taxon>Kitasatosporales</taxon>
        <taxon>Streptomycetaceae</taxon>
        <taxon>Kitasatospora</taxon>
    </lineage>
</organism>
<gene>
    <name evidence="1" type="ORF">GCM10009639_53630</name>
</gene>